<dbReference type="PANTHER" id="PTHR11076">
    <property type="entry name" value="DNA REPAIR POLYMERASE UMUC / TRANSFERASE FAMILY MEMBER"/>
    <property type="match status" value="1"/>
</dbReference>
<evidence type="ECO:0000256" key="5">
    <source>
        <dbReference type="ARBA" id="ARBA00023236"/>
    </source>
</evidence>
<dbReference type="CDD" id="cd01700">
    <property type="entry name" value="PolY_Pol_V_umuC"/>
    <property type="match status" value="1"/>
</dbReference>
<dbReference type="Pfam" id="PF00817">
    <property type="entry name" value="IMS"/>
    <property type="match status" value="1"/>
</dbReference>
<dbReference type="SUPFAM" id="SSF56672">
    <property type="entry name" value="DNA/RNA polymerases"/>
    <property type="match status" value="1"/>
</dbReference>
<dbReference type="Gene3D" id="1.10.150.20">
    <property type="entry name" value="5' to 3' exonuclease, C-terminal subdomain"/>
    <property type="match status" value="1"/>
</dbReference>
<keyword evidence="4" id="KW-0234">DNA repair</keyword>
<keyword evidence="8" id="KW-1185">Reference proteome</keyword>
<dbReference type="PANTHER" id="PTHR11076:SF34">
    <property type="entry name" value="PROTEIN UMUC"/>
    <property type="match status" value="1"/>
</dbReference>
<evidence type="ECO:0000256" key="3">
    <source>
        <dbReference type="ARBA" id="ARBA00023199"/>
    </source>
</evidence>
<keyword evidence="5" id="KW-0742">SOS response</keyword>
<comment type="similarity">
    <text evidence="1">Belongs to the DNA polymerase type-Y family.</text>
</comment>
<comment type="caution">
    <text evidence="7">The sequence shown here is derived from an EMBL/GenBank/DDBJ whole genome shotgun (WGS) entry which is preliminary data.</text>
</comment>
<dbReference type="Pfam" id="PF13438">
    <property type="entry name" value="DUF4113"/>
    <property type="match status" value="1"/>
</dbReference>
<keyword evidence="3" id="KW-0741">SOS mutagenesis</keyword>
<dbReference type="InterPro" id="IPR017961">
    <property type="entry name" value="DNA_pol_Y-fam_little_finger"/>
</dbReference>
<dbReference type="InterPro" id="IPR043128">
    <property type="entry name" value="Rev_trsase/Diguanyl_cyclase"/>
</dbReference>
<evidence type="ECO:0000256" key="2">
    <source>
        <dbReference type="ARBA" id="ARBA00022763"/>
    </source>
</evidence>
<name>A0ABU1Z6W5_9BURK</name>
<sequence length="435" mass="47839">MLALLDINNAYVSMERVFRPSLNGRPVVVLSNNDGCAVARSDEARALGIKMGQPFFQFRHLEEDAGLVALSANFGLYGDMSDRFMSLAAGLGAEQEVYSIDETFISLDGVRGDLVARSRRVRARVLQWLGLPCSVGIGPTKTLAKLANHVAKSAERKPGSYPAEHAQVCHLGRLSPAGLDELLSATPVGEIWGVGPRIGEQLRASGITTASQLAKLDANTVRLNWSVVLERTVRELQGTPCISFEDEPAPRQQIASTRSFGAPVRELEPLIQAISEFATRAAEKLRRQRTHAGRVMIFIRTSPFRKRDAQYSRFMVVPLRRPCADTADIVSSAILGLKAIFKPGFNFAKAGVMLMDLQPDTGGQMELSLEDDQPARHRGRLMRAVDDVNDRFGKGTLRIGSAKPRQAPQGSWETKLERRTPAYTTEWAAMLQVRC</sequence>
<evidence type="ECO:0000313" key="7">
    <source>
        <dbReference type="EMBL" id="MDR7296350.1"/>
    </source>
</evidence>
<gene>
    <name evidence="7" type="ORF">J2X16_001689</name>
</gene>
<dbReference type="InterPro" id="IPR024728">
    <property type="entry name" value="PolY_HhH_motif"/>
</dbReference>
<dbReference type="InterPro" id="IPR050116">
    <property type="entry name" value="DNA_polymerase-Y"/>
</dbReference>
<dbReference type="InterPro" id="IPR001126">
    <property type="entry name" value="UmuC"/>
</dbReference>
<organism evidence="7 8">
    <name type="scientific">Pelomonas aquatica</name>
    <dbReference type="NCBI Taxonomy" id="431058"/>
    <lineage>
        <taxon>Bacteria</taxon>
        <taxon>Pseudomonadati</taxon>
        <taxon>Pseudomonadota</taxon>
        <taxon>Betaproteobacteria</taxon>
        <taxon>Burkholderiales</taxon>
        <taxon>Sphaerotilaceae</taxon>
        <taxon>Roseateles</taxon>
    </lineage>
</organism>
<dbReference type="Gene3D" id="3.30.70.270">
    <property type="match status" value="1"/>
</dbReference>
<accession>A0ABU1Z6W5</accession>
<dbReference type="Pfam" id="PF11798">
    <property type="entry name" value="IMS_HHH"/>
    <property type="match status" value="1"/>
</dbReference>
<evidence type="ECO:0000256" key="4">
    <source>
        <dbReference type="ARBA" id="ARBA00023204"/>
    </source>
</evidence>
<proteinExistence type="inferred from homology"/>
<dbReference type="EMBL" id="JAVDXQ010000002">
    <property type="protein sequence ID" value="MDR7296350.1"/>
    <property type="molecule type" value="Genomic_DNA"/>
</dbReference>
<evidence type="ECO:0000313" key="8">
    <source>
        <dbReference type="Proteomes" id="UP001180536"/>
    </source>
</evidence>
<dbReference type="InterPro" id="IPR025188">
    <property type="entry name" value="DUF4113"/>
</dbReference>
<dbReference type="Proteomes" id="UP001180536">
    <property type="component" value="Unassembled WGS sequence"/>
</dbReference>
<reference evidence="7 8" key="1">
    <citation type="submission" date="2023-07" db="EMBL/GenBank/DDBJ databases">
        <title>Sorghum-associated microbial communities from plants grown in Nebraska, USA.</title>
        <authorList>
            <person name="Schachtman D."/>
        </authorList>
    </citation>
    <scope>NUCLEOTIDE SEQUENCE [LARGE SCALE GENOMIC DNA]</scope>
    <source>
        <strain evidence="7 8">BE310</strain>
    </source>
</reference>
<feature type="domain" description="UmuC" evidence="6">
    <location>
        <begin position="2"/>
        <end position="195"/>
    </location>
</feature>
<dbReference type="Pfam" id="PF11799">
    <property type="entry name" value="IMS_C"/>
    <property type="match status" value="1"/>
</dbReference>
<evidence type="ECO:0000256" key="1">
    <source>
        <dbReference type="ARBA" id="ARBA00010945"/>
    </source>
</evidence>
<dbReference type="Gene3D" id="3.40.1170.60">
    <property type="match status" value="1"/>
</dbReference>
<dbReference type="PROSITE" id="PS50173">
    <property type="entry name" value="UMUC"/>
    <property type="match status" value="1"/>
</dbReference>
<protein>
    <submittedName>
        <fullName evidence="7">DNA polymerase V</fullName>
    </submittedName>
</protein>
<dbReference type="InterPro" id="IPR043502">
    <property type="entry name" value="DNA/RNA_pol_sf"/>
</dbReference>
<evidence type="ECO:0000259" key="6">
    <source>
        <dbReference type="PROSITE" id="PS50173"/>
    </source>
</evidence>
<dbReference type="RefSeq" id="WP_310343650.1">
    <property type="nucleotide sequence ID" value="NZ_JAVDXQ010000002.1"/>
</dbReference>
<keyword evidence="2" id="KW-0227">DNA damage</keyword>